<accession>A0A2H0XW26</accession>
<sequence length="61" mass="7211">MMVKNLFQNAMLRYGTSKKPKEDQACQFFIEPDLTIILPFLGIIPPHPISRFQQRKNNWGY</sequence>
<evidence type="ECO:0000313" key="2">
    <source>
        <dbReference type="Proteomes" id="UP000231343"/>
    </source>
</evidence>
<dbReference type="Proteomes" id="UP000231343">
    <property type="component" value="Unassembled WGS sequence"/>
</dbReference>
<name>A0A2H0XW26_UNCSA</name>
<evidence type="ECO:0000313" key="1">
    <source>
        <dbReference type="EMBL" id="PIS29122.1"/>
    </source>
</evidence>
<protein>
    <submittedName>
        <fullName evidence="1">Uncharacterized protein</fullName>
    </submittedName>
</protein>
<proteinExistence type="predicted"/>
<organism evidence="1 2">
    <name type="scientific">Candidatus Saganbacteria bacterium CG08_land_8_20_14_0_20_45_16</name>
    <dbReference type="NCBI Taxonomy" id="2014293"/>
    <lineage>
        <taxon>Bacteria</taxon>
        <taxon>Bacillati</taxon>
        <taxon>Saganbacteria</taxon>
    </lineage>
</organism>
<reference evidence="1 2" key="1">
    <citation type="submission" date="2017-09" db="EMBL/GenBank/DDBJ databases">
        <title>Depth-based differentiation of microbial function through sediment-hosted aquifers and enrichment of novel symbionts in the deep terrestrial subsurface.</title>
        <authorList>
            <person name="Probst A.J."/>
            <person name="Ladd B."/>
            <person name="Jarett J.K."/>
            <person name="Geller-Mcgrath D.E."/>
            <person name="Sieber C.M."/>
            <person name="Emerson J.B."/>
            <person name="Anantharaman K."/>
            <person name="Thomas B.C."/>
            <person name="Malmstrom R."/>
            <person name="Stieglmeier M."/>
            <person name="Klingl A."/>
            <person name="Woyke T."/>
            <person name="Ryan C.M."/>
            <person name="Banfield J.F."/>
        </authorList>
    </citation>
    <scope>NUCLEOTIDE SEQUENCE [LARGE SCALE GENOMIC DNA]</scope>
    <source>
        <strain evidence="1">CG08_land_8_20_14_0_20_45_16</strain>
    </source>
</reference>
<gene>
    <name evidence="1" type="ORF">COT42_06130</name>
</gene>
<dbReference type="AlphaFoldDB" id="A0A2H0XW26"/>
<comment type="caution">
    <text evidence="1">The sequence shown here is derived from an EMBL/GenBank/DDBJ whole genome shotgun (WGS) entry which is preliminary data.</text>
</comment>
<dbReference type="EMBL" id="PEYM01000101">
    <property type="protein sequence ID" value="PIS29122.1"/>
    <property type="molecule type" value="Genomic_DNA"/>
</dbReference>